<evidence type="ECO:0000256" key="1">
    <source>
        <dbReference type="SAM" id="Phobius"/>
    </source>
</evidence>
<gene>
    <name evidence="2" type="ORF">CK203_019447</name>
</gene>
<feature type="transmembrane region" description="Helical" evidence="1">
    <location>
        <begin position="61"/>
        <end position="83"/>
    </location>
</feature>
<evidence type="ECO:0000313" key="3">
    <source>
        <dbReference type="Proteomes" id="UP000288805"/>
    </source>
</evidence>
<proteinExistence type="predicted"/>
<accession>A0A438IZ84</accession>
<dbReference type="EMBL" id="QGNW01000073">
    <property type="protein sequence ID" value="RVX02021.1"/>
    <property type="molecule type" value="Genomic_DNA"/>
</dbReference>
<dbReference type="PANTHER" id="PTHR36720">
    <property type="entry name" value="TAF RNA POLYMERASE I SUBUNIT A"/>
    <property type="match status" value="1"/>
</dbReference>
<dbReference type="PANTHER" id="PTHR36720:SF1">
    <property type="entry name" value="TAF RNA POLYMERASE I SUBUNIT A"/>
    <property type="match status" value="1"/>
</dbReference>
<keyword evidence="1" id="KW-0812">Transmembrane</keyword>
<keyword evidence="1" id="KW-1133">Transmembrane helix</keyword>
<dbReference type="Proteomes" id="UP000288805">
    <property type="component" value="Unassembled WGS sequence"/>
</dbReference>
<dbReference type="AlphaFoldDB" id="A0A438IZ84"/>
<sequence>MLIFFPCLAKERWDSWLLPLRLPHSNANFEDLIHLHRELINDYYKSAVKYLKLALYSTPPILAALLPFIQVISIFFFILFLAFSLKLKLSKEEESWKTENDVTRLLLLGGQVKEALNELEKFSHNSNATLPIRYFPQFKHNTSY</sequence>
<name>A0A438IZ84_VITVI</name>
<evidence type="ECO:0000313" key="2">
    <source>
        <dbReference type="EMBL" id="RVX02021.1"/>
    </source>
</evidence>
<protein>
    <submittedName>
        <fullName evidence="2">Uncharacterized protein</fullName>
    </submittedName>
</protein>
<organism evidence="2 3">
    <name type="scientific">Vitis vinifera</name>
    <name type="common">Grape</name>
    <dbReference type="NCBI Taxonomy" id="29760"/>
    <lineage>
        <taxon>Eukaryota</taxon>
        <taxon>Viridiplantae</taxon>
        <taxon>Streptophyta</taxon>
        <taxon>Embryophyta</taxon>
        <taxon>Tracheophyta</taxon>
        <taxon>Spermatophyta</taxon>
        <taxon>Magnoliopsida</taxon>
        <taxon>eudicotyledons</taxon>
        <taxon>Gunneridae</taxon>
        <taxon>Pentapetalae</taxon>
        <taxon>rosids</taxon>
        <taxon>Vitales</taxon>
        <taxon>Vitaceae</taxon>
        <taxon>Viteae</taxon>
        <taxon>Vitis</taxon>
    </lineage>
</organism>
<comment type="caution">
    <text evidence="2">The sequence shown here is derived from an EMBL/GenBank/DDBJ whole genome shotgun (WGS) entry which is preliminary data.</text>
</comment>
<keyword evidence="1" id="KW-0472">Membrane</keyword>
<reference evidence="2 3" key="1">
    <citation type="journal article" date="2018" name="PLoS Genet.">
        <title>Population sequencing reveals clonal diversity and ancestral inbreeding in the grapevine cultivar Chardonnay.</title>
        <authorList>
            <person name="Roach M.J."/>
            <person name="Johnson D.L."/>
            <person name="Bohlmann J."/>
            <person name="van Vuuren H.J."/>
            <person name="Jones S.J."/>
            <person name="Pretorius I.S."/>
            <person name="Schmidt S.A."/>
            <person name="Borneman A.R."/>
        </authorList>
    </citation>
    <scope>NUCLEOTIDE SEQUENCE [LARGE SCALE GENOMIC DNA]</scope>
    <source>
        <strain evidence="3">cv. Chardonnay</strain>
        <tissue evidence="2">Leaf</tissue>
    </source>
</reference>